<dbReference type="GO" id="GO:0016783">
    <property type="term" value="F:sulfurtransferase activity"/>
    <property type="evidence" value="ECO:0007669"/>
    <property type="project" value="TreeGrafter"/>
</dbReference>
<comment type="function">
    <text evidence="3">Plays a central role in 2-thiolation of mcm(5)S(2)U at tRNA wobble positions of tRNA(Lys), tRNA(Glu) and tRNA(Gln). May act by forming a heterodimer with NCS6/CTU1 that ligates sulfur from thiocarboxylated URM1 onto the uridine of tRNAs at wobble position.</text>
</comment>
<keyword evidence="1 3" id="KW-0963">Cytoplasm</keyword>
<dbReference type="Pfam" id="PF10288">
    <property type="entry name" value="CTU2"/>
    <property type="match status" value="1"/>
</dbReference>
<sequence length="400" mass="44814">MCSSFETEEFKALLQRPKTDGDTGQCKRCPNAGSILLRGYDSYCKDCFVVYVNHKFCSTIGKMRAVRHGDKVLIAFSGGISSSAMVHLVRESIERAGSQRRLVFQPTVFLILEKSVSSCYGSEEDCVSTAARFCQNYDLPFAWCHLDEYFNESPQFYTKVEDFQPSGRQAQLKELFKKVNSLTAKEDLLKRTRTELLIRVAKLMDHRKIFVGSNSSRIAADLLTFVAQGRGSQLPFEIGFSDTHDPDVTIIRPMREILQDEVEKYVEVKEIEVLEAFAQPEVMSRLSSIGTLTQDFLSSLQKDFPGTVPTVFRTGDKLTTAVKQDGEKCSFCKMPLDSTVIPPSSALQARLYSSALSTLGKSASQELIERFVVSKPEKDFSLIDCSHLCYGCSLTIKDCT</sequence>
<dbReference type="GO" id="GO:0000049">
    <property type="term" value="F:tRNA binding"/>
    <property type="evidence" value="ECO:0007669"/>
    <property type="project" value="InterPro"/>
</dbReference>
<evidence type="ECO:0000256" key="3">
    <source>
        <dbReference type="HAMAP-Rule" id="MF_03054"/>
    </source>
</evidence>
<dbReference type="GO" id="GO:0005829">
    <property type="term" value="C:cytosol"/>
    <property type="evidence" value="ECO:0007669"/>
    <property type="project" value="TreeGrafter"/>
</dbReference>
<organism evidence="4 5">
    <name type="scientific">Artemia franciscana</name>
    <name type="common">Brine shrimp</name>
    <name type="synonym">Artemia sanfranciscana</name>
    <dbReference type="NCBI Taxonomy" id="6661"/>
    <lineage>
        <taxon>Eukaryota</taxon>
        <taxon>Metazoa</taxon>
        <taxon>Ecdysozoa</taxon>
        <taxon>Arthropoda</taxon>
        <taxon>Crustacea</taxon>
        <taxon>Branchiopoda</taxon>
        <taxon>Anostraca</taxon>
        <taxon>Artemiidae</taxon>
        <taxon>Artemia</taxon>
    </lineage>
</organism>
<comment type="caution">
    <text evidence="4">The sequence shown here is derived from an EMBL/GenBank/DDBJ whole genome shotgun (WGS) entry which is preliminary data.</text>
</comment>
<reference evidence="4" key="1">
    <citation type="submission" date="2023-07" db="EMBL/GenBank/DDBJ databases">
        <title>Chromosome-level genome assembly of Artemia franciscana.</title>
        <authorList>
            <person name="Jo E."/>
        </authorList>
    </citation>
    <scope>NUCLEOTIDE SEQUENCE</scope>
    <source>
        <tissue evidence="4">Whole body</tissue>
    </source>
</reference>
<dbReference type="SUPFAM" id="SSF52402">
    <property type="entry name" value="Adenine nucleotide alpha hydrolases-like"/>
    <property type="match status" value="1"/>
</dbReference>
<evidence type="ECO:0000256" key="1">
    <source>
        <dbReference type="ARBA" id="ARBA00022490"/>
    </source>
</evidence>
<gene>
    <name evidence="4" type="ORF">QYM36_014601</name>
</gene>
<comment type="subcellular location">
    <subcellularLocation>
        <location evidence="3">Cytoplasm</location>
    </subcellularLocation>
</comment>
<dbReference type="EMBL" id="JAVRJZ010000018">
    <property type="protein sequence ID" value="KAK2709026.1"/>
    <property type="molecule type" value="Genomic_DNA"/>
</dbReference>
<name>A0AA88HK27_ARTSF</name>
<comment type="pathway">
    <text evidence="3">tRNA modification; 5-methoxycarbonylmethyl-2-thiouridine-tRNA biosynthesis.</text>
</comment>
<dbReference type="InterPro" id="IPR019407">
    <property type="entry name" value="CTU2"/>
</dbReference>
<dbReference type="HAMAP" id="MF_03054">
    <property type="entry name" value="CTU2"/>
    <property type="match status" value="1"/>
</dbReference>
<dbReference type="Proteomes" id="UP001187531">
    <property type="component" value="Unassembled WGS sequence"/>
</dbReference>
<proteinExistence type="inferred from homology"/>
<evidence type="ECO:0000313" key="4">
    <source>
        <dbReference type="EMBL" id="KAK2709026.1"/>
    </source>
</evidence>
<dbReference type="Gene3D" id="3.40.50.620">
    <property type="entry name" value="HUPs"/>
    <property type="match status" value="1"/>
</dbReference>
<evidence type="ECO:0000256" key="2">
    <source>
        <dbReference type="ARBA" id="ARBA00022694"/>
    </source>
</evidence>
<keyword evidence="2 3" id="KW-0819">tRNA processing</keyword>
<protein>
    <recommendedName>
        <fullName evidence="3">Cytoplasmic tRNA 2-thiolation protein 2</fullName>
    </recommendedName>
</protein>
<dbReference type="GO" id="GO:0002143">
    <property type="term" value="P:tRNA wobble position uridine thiolation"/>
    <property type="evidence" value="ECO:0007669"/>
    <property type="project" value="TreeGrafter"/>
</dbReference>
<evidence type="ECO:0000313" key="5">
    <source>
        <dbReference type="Proteomes" id="UP001187531"/>
    </source>
</evidence>
<keyword evidence="5" id="KW-1185">Reference proteome</keyword>
<dbReference type="PANTHER" id="PTHR20882:SF14">
    <property type="entry name" value="CYTOPLASMIC TRNA 2-THIOLATION PROTEIN 2"/>
    <property type="match status" value="1"/>
</dbReference>
<dbReference type="InterPro" id="IPR014729">
    <property type="entry name" value="Rossmann-like_a/b/a_fold"/>
</dbReference>
<accession>A0AA88HK27</accession>
<dbReference type="GO" id="GO:0016779">
    <property type="term" value="F:nucleotidyltransferase activity"/>
    <property type="evidence" value="ECO:0007669"/>
    <property type="project" value="UniProtKB-UniRule"/>
</dbReference>
<dbReference type="AlphaFoldDB" id="A0AA88HK27"/>
<dbReference type="PANTHER" id="PTHR20882">
    <property type="entry name" value="CYTOPLASMIC TRNA 2-THIOLATION PROTEIN 2"/>
    <property type="match status" value="1"/>
</dbReference>
<comment type="similarity">
    <text evidence="3">Belongs to the CTU2/NCS2 family.</text>
</comment>
<dbReference type="GO" id="GO:0032447">
    <property type="term" value="P:protein urmylation"/>
    <property type="evidence" value="ECO:0007669"/>
    <property type="project" value="UniProtKB-UniRule"/>
</dbReference>